<comment type="caution">
    <text evidence="1">The sequence shown here is derived from an EMBL/GenBank/DDBJ whole genome shotgun (WGS) entry which is preliminary data.</text>
</comment>
<reference evidence="1 2" key="1">
    <citation type="submission" date="2019-05" db="EMBL/GenBank/DDBJ databases">
        <title>Another draft genome of Portunus trituberculatus and its Hox gene families provides insights of decapod evolution.</title>
        <authorList>
            <person name="Jeong J.-H."/>
            <person name="Song I."/>
            <person name="Kim S."/>
            <person name="Choi T."/>
            <person name="Kim D."/>
            <person name="Ryu S."/>
            <person name="Kim W."/>
        </authorList>
    </citation>
    <scope>NUCLEOTIDE SEQUENCE [LARGE SCALE GENOMIC DNA]</scope>
    <source>
        <tissue evidence="1">Muscle</tissue>
    </source>
</reference>
<gene>
    <name evidence="1" type="ORF">E2C01_095163</name>
</gene>
<keyword evidence="2" id="KW-1185">Reference proteome</keyword>
<organism evidence="1 2">
    <name type="scientific">Portunus trituberculatus</name>
    <name type="common">Swimming crab</name>
    <name type="synonym">Neptunus trituberculatus</name>
    <dbReference type="NCBI Taxonomy" id="210409"/>
    <lineage>
        <taxon>Eukaryota</taxon>
        <taxon>Metazoa</taxon>
        <taxon>Ecdysozoa</taxon>
        <taxon>Arthropoda</taxon>
        <taxon>Crustacea</taxon>
        <taxon>Multicrustacea</taxon>
        <taxon>Malacostraca</taxon>
        <taxon>Eumalacostraca</taxon>
        <taxon>Eucarida</taxon>
        <taxon>Decapoda</taxon>
        <taxon>Pleocyemata</taxon>
        <taxon>Brachyura</taxon>
        <taxon>Eubrachyura</taxon>
        <taxon>Portunoidea</taxon>
        <taxon>Portunidae</taxon>
        <taxon>Portuninae</taxon>
        <taxon>Portunus</taxon>
    </lineage>
</organism>
<evidence type="ECO:0000313" key="2">
    <source>
        <dbReference type="Proteomes" id="UP000324222"/>
    </source>
</evidence>
<sequence>MNEFAGHFHGEEETGDPLSKHLAGILNVGLRHRPSSDGVKLTCDKINLPGKVPNLKVPVTNPAITKAMSVGGCHSLINW</sequence>
<accession>A0A5B7JUK7</accession>
<evidence type="ECO:0000313" key="1">
    <source>
        <dbReference type="EMBL" id="MPC99732.1"/>
    </source>
</evidence>
<dbReference type="EMBL" id="VSRR010119591">
    <property type="protein sequence ID" value="MPC99732.1"/>
    <property type="molecule type" value="Genomic_DNA"/>
</dbReference>
<dbReference type="Proteomes" id="UP000324222">
    <property type="component" value="Unassembled WGS sequence"/>
</dbReference>
<proteinExistence type="predicted"/>
<name>A0A5B7JUK7_PORTR</name>
<dbReference type="AlphaFoldDB" id="A0A5B7JUK7"/>
<protein>
    <submittedName>
        <fullName evidence="1">Uncharacterized protein</fullName>
    </submittedName>
</protein>